<evidence type="ECO:0000256" key="5">
    <source>
        <dbReference type="ARBA" id="ARBA00022692"/>
    </source>
</evidence>
<comment type="subcellular location">
    <subcellularLocation>
        <location evidence="1 8">Cell membrane</location>
        <topology evidence="1 8">Multi-pass membrane protein</topology>
    </subcellularLocation>
</comment>
<dbReference type="Proteomes" id="UP000183413">
    <property type="component" value="Unassembled WGS sequence"/>
</dbReference>
<dbReference type="PROSITE" id="PS50928">
    <property type="entry name" value="ABC_TM1"/>
    <property type="match status" value="1"/>
</dbReference>
<feature type="transmembrane region" description="Helical" evidence="8">
    <location>
        <begin position="210"/>
        <end position="239"/>
    </location>
</feature>
<dbReference type="PANTHER" id="PTHR42929">
    <property type="entry name" value="INNER MEMBRANE ABC TRANSPORTER PERMEASE PROTEIN YDCU-RELATED-RELATED"/>
    <property type="match status" value="1"/>
</dbReference>
<reference evidence="10 11" key="1">
    <citation type="submission" date="2016-10" db="EMBL/GenBank/DDBJ databases">
        <authorList>
            <person name="de Groot N.N."/>
        </authorList>
    </citation>
    <scope>NUCLEOTIDE SEQUENCE [LARGE SCALE GENOMIC DNA]</scope>
    <source>
        <strain evidence="10 11">DSM 43067</strain>
    </source>
</reference>
<feature type="transmembrane region" description="Helical" evidence="8">
    <location>
        <begin position="80"/>
        <end position="103"/>
    </location>
</feature>
<dbReference type="STRING" id="1993.SAMN04489713_104469"/>
<evidence type="ECO:0000256" key="7">
    <source>
        <dbReference type="ARBA" id="ARBA00023136"/>
    </source>
</evidence>
<dbReference type="PANTHER" id="PTHR42929:SF5">
    <property type="entry name" value="ABC TRANSPORTER PERMEASE PROTEIN"/>
    <property type="match status" value="1"/>
</dbReference>
<keyword evidence="11" id="KW-1185">Reference proteome</keyword>
<proteinExistence type="inferred from homology"/>
<keyword evidence="7 8" id="KW-0472">Membrane</keyword>
<sequence length="306" mass="32315">MVISAPGTETGAAKRRRPTALRGHRVLPIPAVLWLAILFLVPVGILLSTSFLSYEGPDVVLDPNLGNYSSLFSDSHFLRILWSTVWTSLAVAFICAVMAYPVAHFLVRSNSRIRVLVVVLVLSPMVASVVVRTYGWLVLLEKDGLISQVLEGTGIHDGPTGLRGTYAAIIIGLVHVLLPFSVFTTMSSLQAVNPSLEQAARDLGAGPVRTFFRVTLPLSLPGVTAGAILVFAICLGAFATPSVLGGGRVQTLATLVQEAMITTGEWARAASVAAVILALGLSVILVLSWSARLTSRGGRPEVGGRG</sequence>
<protein>
    <submittedName>
        <fullName evidence="10">Putative spermidine/putrescine transport system permease protein</fullName>
    </submittedName>
</protein>
<evidence type="ECO:0000259" key="9">
    <source>
        <dbReference type="PROSITE" id="PS50928"/>
    </source>
</evidence>
<keyword evidence="4" id="KW-1003">Cell membrane</keyword>
<evidence type="ECO:0000256" key="4">
    <source>
        <dbReference type="ARBA" id="ARBA00022475"/>
    </source>
</evidence>
<feature type="transmembrane region" description="Helical" evidence="8">
    <location>
        <begin position="26"/>
        <end position="47"/>
    </location>
</feature>
<evidence type="ECO:0000256" key="6">
    <source>
        <dbReference type="ARBA" id="ARBA00022989"/>
    </source>
</evidence>
<dbReference type="Gene3D" id="1.10.3720.10">
    <property type="entry name" value="MetI-like"/>
    <property type="match status" value="1"/>
</dbReference>
<evidence type="ECO:0000256" key="2">
    <source>
        <dbReference type="ARBA" id="ARBA00007069"/>
    </source>
</evidence>
<dbReference type="eggNOG" id="COG1176">
    <property type="taxonomic scope" value="Bacteria"/>
</dbReference>
<feature type="domain" description="ABC transmembrane type-1" evidence="9">
    <location>
        <begin position="81"/>
        <end position="287"/>
    </location>
</feature>
<evidence type="ECO:0000313" key="11">
    <source>
        <dbReference type="Proteomes" id="UP000183413"/>
    </source>
</evidence>
<evidence type="ECO:0000256" key="3">
    <source>
        <dbReference type="ARBA" id="ARBA00022448"/>
    </source>
</evidence>
<comment type="similarity">
    <text evidence="2">Belongs to the binding-protein-dependent transport system permease family. CysTW subfamily.</text>
</comment>
<gene>
    <name evidence="10" type="ORF">SAMN04489713_104469</name>
</gene>
<dbReference type="CDD" id="cd06261">
    <property type="entry name" value="TM_PBP2"/>
    <property type="match status" value="1"/>
</dbReference>
<dbReference type="AlphaFoldDB" id="A0A1I5F7P3"/>
<accession>A0A1I5F7P3</accession>
<dbReference type="EMBL" id="FOVH01000004">
    <property type="protein sequence ID" value="SFO19795.1"/>
    <property type="molecule type" value="Genomic_DNA"/>
</dbReference>
<dbReference type="InterPro" id="IPR000515">
    <property type="entry name" value="MetI-like"/>
</dbReference>
<evidence type="ECO:0000313" key="10">
    <source>
        <dbReference type="EMBL" id="SFO19795.1"/>
    </source>
</evidence>
<evidence type="ECO:0000256" key="1">
    <source>
        <dbReference type="ARBA" id="ARBA00004651"/>
    </source>
</evidence>
<organism evidence="10 11">
    <name type="scientific">Actinomadura madurae</name>
    <dbReference type="NCBI Taxonomy" id="1993"/>
    <lineage>
        <taxon>Bacteria</taxon>
        <taxon>Bacillati</taxon>
        <taxon>Actinomycetota</taxon>
        <taxon>Actinomycetes</taxon>
        <taxon>Streptosporangiales</taxon>
        <taxon>Thermomonosporaceae</taxon>
        <taxon>Actinomadura</taxon>
    </lineage>
</organism>
<dbReference type="Pfam" id="PF00528">
    <property type="entry name" value="BPD_transp_1"/>
    <property type="match status" value="1"/>
</dbReference>
<name>A0A1I5F7P3_9ACTN</name>
<dbReference type="GO" id="GO:0005886">
    <property type="term" value="C:plasma membrane"/>
    <property type="evidence" value="ECO:0007669"/>
    <property type="project" value="UniProtKB-SubCell"/>
</dbReference>
<keyword evidence="6 8" id="KW-1133">Transmembrane helix</keyword>
<dbReference type="InterPro" id="IPR035906">
    <property type="entry name" value="MetI-like_sf"/>
</dbReference>
<dbReference type="SUPFAM" id="SSF161098">
    <property type="entry name" value="MetI-like"/>
    <property type="match status" value="1"/>
</dbReference>
<dbReference type="InParanoid" id="A0A1I5F7P3"/>
<feature type="transmembrane region" description="Helical" evidence="8">
    <location>
        <begin position="166"/>
        <end position="189"/>
    </location>
</feature>
<keyword evidence="3 8" id="KW-0813">Transport</keyword>
<keyword evidence="5 8" id="KW-0812">Transmembrane</keyword>
<feature type="transmembrane region" description="Helical" evidence="8">
    <location>
        <begin position="266"/>
        <end position="289"/>
    </location>
</feature>
<evidence type="ECO:0000256" key="8">
    <source>
        <dbReference type="RuleBase" id="RU363032"/>
    </source>
</evidence>
<feature type="transmembrane region" description="Helical" evidence="8">
    <location>
        <begin position="115"/>
        <end position="137"/>
    </location>
</feature>
<dbReference type="GO" id="GO:0055085">
    <property type="term" value="P:transmembrane transport"/>
    <property type="evidence" value="ECO:0007669"/>
    <property type="project" value="InterPro"/>
</dbReference>